<reference evidence="7 8" key="1">
    <citation type="submission" date="2010-05" db="EMBL/GenBank/DDBJ databases">
        <title>The Genome Sequence of Thecamonas trahens ATCC 50062.</title>
        <authorList>
            <consortium name="The Broad Institute Genome Sequencing Platform"/>
            <person name="Russ C."/>
            <person name="Cuomo C."/>
            <person name="Shea T."/>
            <person name="Young S.K."/>
            <person name="Zeng Q."/>
            <person name="Koehrsen M."/>
            <person name="Haas B."/>
            <person name="Borodovsky M."/>
            <person name="Guigo R."/>
            <person name="Alvarado L."/>
            <person name="Berlin A."/>
            <person name="Bochicchio J."/>
            <person name="Borenstein D."/>
            <person name="Chapman S."/>
            <person name="Chen Z."/>
            <person name="Freedman E."/>
            <person name="Gellesch M."/>
            <person name="Goldberg J."/>
            <person name="Griggs A."/>
            <person name="Gujja S."/>
            <person name="Heilman E."/>
            <person name="Heiman D."/>
            <person name="Hepburn T."/>
            <person name="Howarth C."/>
            <person name="Jen D."/>
            <person name="Larson L."/>
            <person name="Mehta T."/>
            <person name="Park D."/>
            <person name="Pearson M."/>
            <person name="Roberts A."/>
            <person name="Saif S."/>
            <person name="Shenoy N."/>
            <person name="Sisk P."/>
            <person name="Stolte C."/>
            <person name="Sykes S."/>
            <person name="Thomson T."/>
            <person name="Walk T."/>
            <person name="White J."/>
            <person name="Yandava C."/>
            <person name="Burger G."/>
            <person name="Gray M.W."/>
            <person name="Holland P.W.H."/>
            <person name="King N."/>
            <person name="Lang F.B.F."/>
            <person name="Roger A.J."/>
            <person name="Ruiz-Trillo I."/>
            <person name="Lander E."/>
            <person name="Nusbaum C."/>
        </authorList>
    </citation>
    <scope>NUCLEOTIDE SEQUENCE [LARGE SCALE GENOMIC DNA]</scope>
    <source>
        <strain evidence="7 8">ATCC 50062</strain>
    </source>
</reference>
<dbReference type="Pfam" id="PF02212">
    <property type="entry name" value="GED"/>
    <property type="match status" value="1"/>
</dbReference>
<dbReference type="InterPro" id="IPR030381">
    <property type="entry name" value="G_DYNAMIN_dom"/>
</dbReference>
<dbReference type="PANTHER" id="PTHR11566">
    <property type="entry name" value="DYNAMIN"/>
    <property type="match status" value="1"/>
</dbReference>
<dbReference type="STRING" id="461836.A0A0L0DF81"/>
<dbReference type="GeneID" id="25566117"/>
<dbReference type="Proteomes" id="UP000054408">
    <property type="component" value="Unassembled WGS sequence"/>
</dbReference>
<dbReference type="OrthoDB" id="5061070at2759"/>
<dbReference type="InterPro" id="IPR019762">
    <property type="entry name" value="Dynamin_GTPase_CS"/>
</dbReference>
<feature type="domain" description="Dynamin-type G" evidence="6">
    <location>
        <begin position="22"/>
        <end position="292"/>
    </location>
</feature>
<dbReference type="FunFam" id="3.40.50.300:FF:001027">
    <property type="entry name" value="dynamin-related protein 3A"/>
    <property type="match status" value="1"/>
</dbReference>
<dbReference type="Gene3D" id="3.40.50.300">
    <property type="entry name" value="P-loop containing nucleotide triphosphate hydrolases"/>
    <property type="match status" value="1"/>
</dbReference>
<dbReference type="InterPro" id="IPR000375">
    <property type="entry name" value="Dynamin_stalk"/>
</dbReference>
<dbReference type="SMART" id="SM00302">
    <property type="entry name" value="GED"/>
    <property type="match status" value="1"/>
</dbReference>
<organism evidence="7 8">
    <name type="scientific">Thecamonas trahens ATCC 50062</name>
    <dbReference type="NCBI Taxonomy" id="461836"/>
    <lineage>
        <taxon>Eukaryota</taxon>
        <taxon>Apusozoa</taxon>
        <taxon>Apusomonadida</taxon>
        <taxon>Apusomonadidae</taxon>
        <taxon>Thecamonas</taxon>
    </lineage>
</organism>
<dbReference type="PROSITE" id="PS51718">
    <property type="entry name" value="G_DYNAMIN_2"/>
    <property type="match status" value="1"/>
</dbReference>
<dbReference type="eggNOG" id="KOG0446">
    <property type="taxonomic scope" value="Eukaryota"/>
</dbReference>
<proteinExistence type="inferred from homology"/>
<dbReference type="SUPFAM" id="SSF52540">
    <property type="entry name" value="P-loop containing nucleoside triphosphate hydrolases"/>
    <property type="match status" value="1"/>
</dbReference>
<dbReference type="AlphaFoldDB" id="A0A0L0DF81"/>
<dbReference type="Pfam" id="PF00350">
    <property type="entry name" value="Dynamin_N"/>
    <property type="match status" value="1"/>
</dbReference>
<dbReference type="PANTHER" id="PTHR11566:SF21">
    <property type="entry name" value="DYNAMIN RELATED PROTEIN 1, ISOFORM A"/>
    <property type="match status" value="1"/>
</dbReference>
<dbReference type="InterPro" id="IPR001401">
    <property type="entry name" value="Dynamin_GTPase"/>
</dbReference>
<evidence type="ECO:0000259" key="5">
    <source>
        <dbReference type="PROSITE" id="PS51388"/>
    </source>
</evidence>
<dbReference type="RefSeq" id="XP_013756587.1">
    <property type="nucleotide sequence ID" value="XM_013901133.1"/>
</dbReference>
<accession>A0A0L0DF81</accession>
<dbReference type="PRINTS" id="PR00195">
    <property type="entry name" value="DYNAMIN"/>
</dbReference>
<dbReference type="OMA" id="IQRRKEC"/>
<dbReference type="PROSITE" id="PS51388">
    <property type="entry name" value="GED"/>
    <property type="match status" value="1"/>
</dbReference>
<dbReference type="GO" id="GO:0005737">
    <property type="term" value="C:cytoplasm"/>
    <property type="evidence" value="ECO:0007669"/>
    <property type="project" value="TreeGrafter"/>
</dbReference>
<dbReference type="GO" id="GO:0005525">
    <property type="term" value="F:GTP binding"/>
    <property type="evidence" value="ECO:0007669"/>
    <property type="project" value="UniProtKB-KW"/>
</dbReference>
<feature type="region of interest" description="Disordered" evidence="4">
    <location>
        <begin position="497"/>
        <end position="533"/>
    </location>
</feature>
<dbReference type="Pfam" id="PF01031">
    <property type="entry name" value="Dynamin_M"/>
    <property type="match status" value="1"/>
</dbReference>
<evidence type="ECO:0000256" key="4">
    <source>
        <dbReference type="SAM" id="MobiDB-lite"/>
    </source>
</evidence>
<evidence type="ECO:0000256" key="2">
    <source>
        <dbReference type="ARBA" id="ARBA00023134"/>
    </source>
</evidence>
<dbReference type="InterPro" id="IPR045063">
    <property type="entry name" value="Dynamin_N"/>
</dbReference>
<feature type="compositionally biased region" description="Basic residues" evidence="4">
    <location>
        <begin position="691"/>
        <end position="700"/>
    </location>
</feature>
<keyword evidence="8" id="KW-1185">Reference proteome</keyword>
<dbReference type="CDD" id="cd08771">
    <property type="entry name" value="DLP_1"/>
    <property type="match status" value="1"/>
</dbReference>
<gene>
    <name evidence="7" type="ORF">AMSG_07113</name>
</gene>
<keyword evidence="1 3" id="KW-0547">Nucleotide-binding</keyword>
<dbReference type="InterPro" id="IPR022812">
    <property type="entry name" value="Dynamin"/>
</dbReference>
<sequence>MTELLIPLVNKLQKVTATLEQELDLPQLVVIGGQSSGKSSVLEALVGRNFLPRGTGIVTRRPLVLQLNKAPEGENAEYGEFAHQPGKVYADFDAIRNEIEAETDRVTGRNKGISAKPIILQITSPHVLPLTLVDTPGIARVPVGDQPRDIEAQIRNLVLEYITKPGAIILAVQPANQDLATSDALKLAADVDPAGHRTIGVLTKLDLMDAGTDALDIMLGKVVPLKLGIVGVVNRSQADVVASKSVAAGLSAEAAFFANHPKYGPIAESCGTAYLAAKCSTLLGKHIRRTIPKLKSQITGLHAETLAELESFGTEPYSGREGKRVFVLQILNKISKTFADQVDGHTHSATRENTLTTDELNSGARIRYVFQNVLADALDDIQVELSTADIRTAIKNAAGTAPALFVPEAAFELLIRTQIARLGEPLLHAADLVHNELLRALSSLDLPELERFSHLKDSSSEVAADLLRSCMRPTRKMLSNLVDCELSYINTNHPDFTRGPELLANSDSTVDDYEPAPRAAPSRPVHSSSSESSGPASFLWSLFSSGSDESSRATDARGTASRSPPEVLRVDGKLSRMETVQVNLILRLLDSYLGIVKKNLHDMGSKAIMHFLVQNAKDNMQRALVSNLYKDELTERLLREDQRVVKHRAALEHKLEVLEDANDLLQMAEIHHLDLDDEWDPLTDAGSHHTSGSHRSRRRSLGSSAMGARGRRDDDDEYRPRSRW</sequence>
<dbReference type="GO" id="GO:0003924">
    <property type="term" value="F:GTPase activity"/>
    <property type="evidence" value="ECO:0007669"/>
    <property type="project" value="InterPro"/>
</dbReference>
<evidence type="ECO:0000259" key="6">
    <source>
        <dbReference type="PROSITE" id="PS51718"/>
    </source>
</evidence>
<dbReference type="GO" id="GO:0016020">
    <property type="term" value="C:membrane"/>
    <property type="evidence" value="ECO:0007669"/>
    <property type="project" value="TreeGrafter"/>
</dbReference>
<dbReference type="EMBL" id="GL349463">
    <property type="protein sequence ID" value="KNC50880.1"/>
    <property type="molecule type" value="Genomic_DNA"/>
</dbReference>
<feature type="region of interest" description="Disordered" evidence="4">
    <location>
        <begin position="684"/>
        <end position="724"/>
    </location>
</feature>
<dbReference type="InterPro" id="IPR020850">
    <property type="entry name" value="GED_dom"/>
</dbReference>
<evidence type="ECO:0000256" key="1">
    <source>
        <dbReference type="ARBA" id="ARBA00022741"/>
    </source>
</evidence>
<dbReference type="GO" id="GO:0005874">
    <property type="term" value="C:microtubule"/>
    <property type="evidence" value="ECO:0007669"/>
    <property type="project" value="TreeGrafter"/>
</dbReference>
<dbReference type="InterPro" id="IPR003130">
    <property type="entry name" value="GED"/>
</dbReference>
<evidence type="ECO:0000256" key="3">
    <source>
        <dbReference type="RuleBase" id="RU003932"/>
    </source>
</evidence>
<protein>
    <submittedName>
        <fullName evidence="7">Dynamin-A</fullName>
    </submittedName>
</protein>
<evidence type="ECO:0000313" key="8">
    <source>
        <dbReference type="Proteomes" id="UP000054408"/>
    </source>
</evidence>
<comment type="similarity">
    <text evidence="3">Belongs to the TRAFAC class dynamin-like GTPase superfamily. Dynamin/Fzo/YdjA family.</text>
</comment>
<feature type="domain" description="GED" evidence="5">
    <location>
        <begin position="582"/>
        <end position="673"/>
    </location>
</feature>
<keyword evidence="2 3" id="KW-0342">GTP-binding</keyword>
<dbReference type="InterPro" id="IPR027417">
    <property type="entry name" value="P-loop_NTPase"/>
</dbReference>
<dbReference type="PROSITE" id="PS00410">
    <property type="entry name" value="G_DYNAMIN_1"/>
    <property type="match status" value="1"/>
</dbReference>
<dbReference type="GO" id="GO:0008017">
    <property type="term" value="F:microtubule binding"/>
    <property type="evidence" value="ECO:0007669"/>
    <property type="project" value="TreeGrafter"/>
</dbReference>
<name>A0A0L0DF81_THETB</name>
<evidence type="ECO:0000313" key="7">
    <source>
        <dbReference type="EMBL" id="KNC50880.1"/>
    </source>
</evidence>
<dbReference type="SMART" id="SM00053">
    <property type="entry name" value="DYNc"/>
    <property type="match status" value="1"/>
</dbReference>
<dbReference type="Gene3D" id="1.20.120.1240">
    <property type="entry name" value="Dynamin, middle domain"/>
    <property type="match status" value="1"/>
</dbReference>
<feature type="compositionally biased region" description="Low complexity" evidence="4">
    <location>
        <begin position="516"/>
        <end position="533"/>
    </location>
</feature>